<name>A0AAE1K239_PETCI</name>
<evidence type="ECO:0000313" key="6">
    <source>
        <dbReference type="EMBL" id="KAK3860933.1"/>
    </source>
</evidence>
<evidence type="ECO:0000259" key="5">
    <source>
        <dbReference type="PROSITE" id="PS50097"/>
    </source>
</evidence>
<feature type="region of interest" description="Disordered" evidence="4">
    <location>
        <begin position="631"/>
        <end position="658"/>
    </location>
</feature>
<dbReference type="SMART" id="SM00875">
    <property type="entry name" value="BACK"/>
    <property type="match status" value="1"/>
</dbReference>
<dbReference type="SMART" id="SM00612">
    <property type="entry name" value="Kelch"/>
    <property type="match status" value="2"/>
</dbReference>
<evidence type="ECO:0000256" key="2">
    <source>
        <dbReference type="ARBA" id="ARBA00022737"/>
    </source>
</evidence>
<dbReference type="Pfam" id="PF01344">
    <property type="entry name" value="Kelch_1"/>
    <property type="match status" value="1"/>
</dbReference>
<dbReference type="InterPro" id="IPR011705">
    <property type="entry name" value="BACK"/>
</dbReference>
<feature type="compositionally biased region" description="Polar residues" evidence="4">
    <location>
        <begin position="248"/>
        <end position="266"/>
    </location>
</feature>
<keyword evidence="1" id="KW-0880">Kelch repeat</keyword>
<dbReference type="Proteomes" id="UP001286313">
    <property type="component" value="Unassembled WGS sequence"/>
</dbReference>
<dbReference type="Gene3D" id="1.25.40.420">
    <property type="match status" value="1"/>
</dbReference>
<dbReference type="InterPro" id="IPR011333">
    <property type="entry name" value="SKP1/BTB/POZ_sf"/>
</dbReference>
<dbReference type="Gene3D" id="2.120.10.80">
    <property type="entry name" value="Kelch-type beta propeller"/>
    <property type="match status" value="1"/>
</dbReference>
<feature type="compositionally biased region" description="Basic and acidic residues" evidence="4">
    <location>
        <begin position="631"/>
        <end position="645"/>
    </location>
</feature>
<dbReference type="InterPro" id="IPR006652">
    <property type="entry name" value="Kelch_1"/>
</dbReference>
<comment type="caution">
    <text evidence="6">The sequence shown here is derived from an EMBL/GenBank/DDBJ whole genome shotgun (WGS) entry which is preliminary data.</text>
</comment>
<dbReference type="InterPro" id="IPR015915">
    <property type="entry name" value="Kelch-typ_b-propeller"/>
</dbReference>
<reference evidence="6" key="1">
    <citation type="submission" date="2023-10" db="EMBL/GenBank/DDBJ databases">
        <title>Genome assemblies of two species of porcelain crab, Petrolisthes cinctipes and Petrolisthes manimaculis (Anomura: Porcellanidae).</title>
        <authorList>
            <person name="Angst P."/>
        </authorList>
    </citation>
    <scope>NUCLEOTIDE SEQUENCE</scope>
    <source>
        <strain evidence="6">PB745_01</strain>
        <tissue evidence="6">Gill</tissue>
    </source>
</reference>
<sequence length="700" mass="78562">MADTMQEEGQEMITLVAEGRQFLCCKAKLMASSDYFRAMFSNNFTENAKNIIELQGIDADCLQLLIQYVESGSYAIPNENILALLQTSAMLQFVSIQAACEHQILASLNSSSCLEVYYVTSALGLVHLASAALTVAVWKFTDIALTPQFLQLAFYDLVEYVSHPALYPGTEGEWRVWEALVSWILENEEERQEHLVQLILCLDLHAFSQQDLSNMLFYSVVSDNDEAQQVIQFVKNYKMNETNRESSKSNLSSDSIAENMEGSSAKNTTSELTNNLLTEMTDTSELTENSIQNVSDTLTKEMTDSTVAEMSNSTMEMSETTQRAVMVALRRGGRKVPQVPCVVGFKHLGVAAAHRKHKAKNSDDEEEEESLVWPSLFARNSEISPVLYSFDPVTLTLAEEVTLSKICEGPRQCSGYQVCAVGPSIYILGGEFQLGHGNWNLGLWRYSTASRKWIYETSLPQPRRHHMACVLGSVIYLLGGFGRHRVRQSSVDAYDTESGEWLRCPDMPHCISHGAVCAFMGRLMVFTPEMQLLTYYPSTRKWSAIPLTTPNKAGYRAALPWMNSIFLIDKCSTQVYKFLPDNGYAISCVGRFIAPPVNVCLIDGKIYSFSQDDLKYCHIIEVLDISSKDQLEQEQEQGKSERNVGESHVSSKKKGELSQSRFVAQEIWRGQEPDKYMFTTKCPAEDTFSLGTFPLLRVKA</sequence>
<dbReference type="SUPFAM" id="SSF54695">
    <property type="entry name" value="POZ domain"/>
    <property type="match status" value="1"/>
</dbReference>
<feature type="region of interest" description="Disordered" evidence="4">
    <location>
        <begin position="242"/>
        <end position="269"/>
    </location>
</feature>
<dbReference type="PANTHER" id="PTHR24412:SF480">
    <property type="entry name" value="KELCH-LIKE PROTEIN 8"/>
    <property type="match status" value="1"/>
</dbReference>
<dbReference type="InterPro" id="IPR000210">
    <property type="entry name" value="BTB/POZ_dom"/>
</dbReference>
<organism evidence="6 7">
    <name type="scientific">Petrolisthes cinctipes</name>
    <name type="common">Flat porcelain crab</name>
    <dbReference type="NCBI Taxonomy" id="88211"/>
    <lineage>
        <taxon>Eukaryota</taxon>
        <taxon>Metazoa</taxon>
        <taxon>Ecdysozoa</taxon>
        <taxon>Arthropoda</taxon>
        <taxon>Crustacea</taxon>
        <taxon>Multicrustacea</taxon>
        <taxon>Malacostraca</taxon>
        <taxon>Eumalacostraca</taxon>
        <taxon>Eucarida</taxon>
        <taxon>Decapoda</taxon>
        <taxon>Pleocyemata</taxon>
        <taxon>Anomura</taxon>
        <taxon>Galatheoidea</taxon>
        <taxon>Porcellanidae</taxon>
        <taxon>Petrolisthes</taxon>
    </lineage>
</organism>
<gene>
    <name evidence="6" type="ORF">Pcinc_033043</name>
</gene>
<feature type="domain" description="BTB" evidence="5">
    <location>
        <begin position="11"/>
        <end position="78"/>
    </location>
</feature>
<evidence type="ECO:0000313" key="7">
    <source>
        <dbReference type="Proteomes" id="UP001286313"/>
    </source>
</evidence>
<dbReference type="PANTHER" id="PTHR24412">
    <property type="entry name" value="KELCH PROTEIN"/>
    <property type="match status" value="1"/>
</dbReference>
<dbReference type="SMART" id="SM00225">
    <property type="entry name" value="BTB"/>
    <property type="match status" value="1"/>
</dbReference>
<proteinExistence type="predicted"/>
<dbReference type="Pfam" id="PF07707">
    <property type="entry name" value="BACK"/>
    <property type="match status" value="1"/>
</dbReference>
<dbReference type="SUPFAM" id="SSF117281">
    <property type="entry name" value="Kelch motif"/>
    <property type="match status" value="1"/>
</dbReference>
<evidence type="ECO:0000256" key="3">
    <source>
        <dbReference type="ARBA" id="ARBA00023203"/>
    </source>
</evidence>
<accession>A0AAE1K239</accession>
<keyword evidence="2" id="KW-0677">Repeat</keyword>
<evidence type="ECO:0000256" key="1">
    <source>
        <dbReference type="ARBA" id="ARBA00022441"/>
    </source>
</evidence>
<dbReference type="PROSITE" id="PS50097">
    <property type="entry name" value="BTB"/>
    <property type="match status" value="1"/>
</dbReference>
<dbReference type="Gene3D" id="3.30.710.10">
    <property type="entry name" value="Potassium Channel Kv1.1, Chain A"/>
    <property type="match status" value="1"/>
</dbReference>
<dbReference type="GO" id="GO:0003779">
    <property type="term" value="F:actin binding"/>
    <property type="evidence" value="ECO:0007669"/>
    <property type="project" value="UniProtKB-KW"/>
</dbReference>
<dbReference type="AlphaFoldDB" id="A0AAE1K239"/>
<protein>
    <recommendedName>
        <fullName evidence="5">BTB domain-containing protein</fullName>
    </recommendedName>
</protein>
<dbReference type="Pfam" id="PF00651">
    <property type="entry name" value="BTB"/>
    <property type="match status" value="1"/>
</dbReference>
<keyword evidence="7" id="KW-1185">Reference proteome</keyword>
<keyword evidence="3" id="KW-0009">Actin-binding</keyword>
<evidence type="ECO:0000256" key="4">
    <source>
        <dbReference type="SAM" id="MobiDB-lite"/>
    </source>
</evidence>
<dbReference type="EMBL" id="JAWQEG010004600">
    <property type="protein sequence ID" value="KAK3860933.1"/>
    <property type="molecule type" value="Genomic_DNA"/>
</dbReference>